<sequence>MQNVNERIYAILNSILEMPVNKQTSISMQNCEQWTSLAHIDIIMNIEEEFGIAFGADDLPDLNTQEALIDKVKELL</sequence>
<proteinExistence type="predicted"/>
<reference evidence="1 2" key="1">
    <citation type="submission" date="2024-02" db="EMBL/GenBank/DDBJ databases">
        <title>Genome and pathogenicity analysis of Helicobacter mastomyrinus isolated from mice.</title>
        <authorList>
            <person name="Zhu L."/>
        </authorList>
    </citation>
    <scope>NUCLEOTIDE SEQUENCE [LARGE SCALE GENOMIC DNA]</scope>
    <source>
        <strain evidence="1 2">Hm-17</strain>
    </source>
</reference>
<dbReference type="SUPFAM" id="SSF47336">
    <property type="entry name" value="ACP-like"/>
    <property type="match status" value="1"/>
</dbReference>
<dbReference type="InterPro" id="IPR036736">
    <property type="entry name" value="ACP-like_sf"/>
</dbReference>
<accession>A0ABZ3F4J7</accession>
<dbReference type="EMBL" id="CP145316">
    <property type="protein sequence ID" value="XAM18046.1"/>
    <property type="molecule type" value="Genomic_DNA"/>
</dbReference>
<evidence type="ECO:0000313" key="2">
    <source>
        <dbReference type="Proteomes" id="UP001434737"/>
    </source>
</evidence>
<protein>
    <submittedName>
        <fullName evidence="1">Acyl carrier protein</fullName>
    </submittedName>
</protein>
<organism evidence="1 2">
    <name type="scientific">Helicobacter mastomyrinus</name>
    <dbReference type="NCBI Taxonomy" id="287948"/>
    <lineage>
        <taxon>Bacteria</taxon>
        <taxon>Pseudomonadati</taxon>
        <taxon>Campylobacterota</taxon>
        <taxon>Epsilonproteobacteria</taxon>
        <taxon>Campylobacterales</taxon>
        <taxon>Helicobacteraceae</taxon>
        <taxon>Helicobacter</taxon>
    </lineage>
</organism>
<dbReference type="RefSeq" id="WP_343353555.1">
    <property type="nucleotide sequence ID" value="NZ_CP145316.1"/>
</dbReference>
<dbReference type="Gene3D" id="1.10.1200.10">
    <property type="entry name" value="ACP-like"/>
    <property type="match status" value="1"/>
</dbReference>
<evidence type="ECO:0000313" key="1">
    <source>
        <dbReference type="EMBL" id="XAM18046.1"/>
    </source>
</evidence>
<gene>
    <name evidence="1" type="ORF">V3I05_10235</name>
</gene>
<keyword evidence="2" id="KW-1185">Reference proteome</keyword>
<dbReference type="Proteomes" id="UP001434737">
    <property type="component" value="Chromosome"/>
</dbReference>
<name>A0ABZ3F4J7_9HELI</name>